<reference evidence="1" key="1">
    <citation type="submission" date="2013-04" db="EMBL/GenBank/DDBJ databases">
        <authorList>
            <person name="Qu J."/>
            <person name="Murali S.C."/>
            <person name="Bandaranaike D."/>
            <person name="Bellair M."/>
            <person name="Blankenburg K."/>
            <person name="Chao H."/>
            <person name="Dinh H."/>
            <person name="Doddapaneni H."/>
            <person name="Downs B."/>
            <person name="Dugan-Rocha S."/>
            <person name="Elkadiri S."/>
            <person name="Gnanaolivu R.D."/>
            <person name="Hernandez B."/>
            <person name="Javaid M."/>
            <person name="Jayaseelan J.C."/>
            <person name="Lee S."/>
            <person name="Li M."/>
            <person name="Ming W."/>
            <person name="Munidasa M."/>
            <person name="Muniz J."/>
            <person name="Nguyen L."/>
            <person name="Ongeri F."/>
            <person name="Osuji N."/>
            <person name="Pu L.-L."/>
            <person name="Puazo M."/>
            <person name="Qu C."/>
            <person name="Quiroz J."/>
            <person name="Raj R."/>
            <person name="Weissenberger G."/>
            <person name="Xin Y."/>
            <person name="Zou X."/>
            <person name="Han Y."/>
            <person name="Richards S."/>
            <person name="Worley K."/>
            <person name="Muzny D."/>
            <person name="Gibbs R."/>
        </authorList>
    </citation>
    <scope>NUCLEOTIDE SEQUENCE</scope>
    <source>
        <strain evidence="1">Sampled in the wild</strain>
    </source>
</reference>
<evidence type="ECO:0000313" key="2">
    <source>
        <dbReference type="Proteomes" id="UP000792457"/>
    </source>
</evidence>
<keyword evidence="2" id="KW-1185">Reference proteome</keyword>
<dbReference type="PANTHER" id="PTHR45913:SF21">
    <property type="entry name" value="DUF4371 DOMAIN-CONTAINING PROTEIN"/>
    <property type="match status" value="1"/>
</dbReference>
<gene>
    <name evidence="1" type="ORF">J437_LFUL016166</name>
</gene>
<evidence type="ECO:0008006" key="3">
    <source>
        <dbReference type="Google" id="ProtNLM"/>
    </source>
</evidence>
<dbReference type="AlphaFoldDB" id="A0A8K0KKX8"/>
<dbReference type="EMBL" id="KZ308945">
    <property type="protein sequence ID" value="KAG8235751.1"/>
    <property type="molecule type" value="Genomic_DNA"/>
</dbReference>
<evidence type="ECO:0000313" key="1">
    <source>
        <dbReference type="EMBL" id="KAG8235751.1"/>
    </source>
</evidence>
<dbReference type="Proteomes" id="UP000792457">
    <property type="component" value="Unassembled WGS sequence"/>
</dbReference>
<organism evidence="1 2">
    <name type="scientific">Ladona fulva</name>
    <name type="common">Scarce chaser dragonfly</name>
    <name type="synonym">Libellula fulva</name>
    <dbReference type="NCBI Taxonomy" id="123851"/>
    <lineage>
        <taxon>Eukaryota</taxon>
        <taxon>Metazoa</taxon>
        <taxon>Ecdysozoa</taxon>
        <taxon>Arthropoda</taxon>
        <taxon>Hexapoda</taxon>
        <taxon>Insecta</taxon>
        <taxon>Pterygota</taxon>
        <taxon>Palaeoptera</taxon>
        <taxon>Odonata</taxon>
        <taxon>Epiprocta</taxon>
        <taxon>Anisoptera</taxon>
        <taxon>Libelluloidea</taxon>
        <taxon>Libellulidae</taxon>
        <taxon>Ladona</taxon>
    </lineage>
</organism>
<dbReference type="OrthoDB" id="6623314at2759"/>
<comment type="caution">
    <text evidence="1">The sequence shown here is derived from an EMBL/GenBank/DDBJ whole genome shotgun (WGS) entry which is preliminary data.</text>
</comment>
<proteinExistence type="predicted"/>
<accession>A0A8K0KKX8</accession>
<sequence>MRKNIPQPMFLHCISTLYLAHQQALCAKYVDISGVLNPVVKMVNLIRLRGLNHRHFRDMLKNTNTESQDLPHYTAVRWLSCEKVLSRIFELRKEICDFLESKGKPQPLLSDEEWVWKLTFDADISSHLNVLNLKLQGEKNLVSDLYTHLKAFTSKLVLFLEQVQANNLTLFQQCKVLMAEATAEFRTSFACEIIKDLQLQFQELFSDLDTKAEEVRLFQNTFEVDMASFPDELQLEVIELQENDLFRDKFKVGLVAFYKFLPKEYFPNVKTFASSYLSIFGTTYLCQQTFSRMKYVKNNLRRNLSDDNLRSLLMLGTSNLKPEMSAILASRKQFHHSH</sequence>
<reference evidence="1" key="2">
    <citation type="submission" date="2017-10" db="EMBL/GenBank/DDBJ databases">
        <title>Ladona fulva Genome sequencing and assembly.</title>
        <authorList>
            <person name="Murali S."/>
            <person name="Richards S."/>
            <person name="Bandaranaike D."/>
            <person name="Bellair M."/>
            <person name="Blankenburg K."/>
            <person name="Chao H."/>
            <person name="Dinh H."/>
            <person name="Doddapaneni H."/>
            <person name="Dugan-Rocha S."/>
            <person name="Elkadiri S."/>
            <person name="Gnanaolivu R."/>
            <person name="Hernandez B."/>
            <person name="Skinner E."/>
            <person name="Javaid M."/>
            <person name="Lee S."/>
            <person name="Li M."/>
            <person name="Ming W."/>
            <person name="Munidasa M."/>
            <person name="Muniz J."/>
            <person name="Nguyen L."/>
            <person name="Hughes D."/>
            <person name="Osuji N."/>
            <person name="Pu L.-L."/>
            <person name="Puazo M."/>
            <person name="Qu C."/>
            <person name="Quiroz J."/>
            <person name="Raj R."/>
            <person name="Weissenberger G."/>
            <person name="Xin Y."/>
            <person name="Zou X."/>
            <person name="Han Y."/>
            <person name="Worley K."/>
            <person name="Muzny D."/>
            <person name="Gibbs R."/>
        </authorList>
    </citation>
    <scope>NUCLEOTIDE SEQUENCE</scope>
    <source>
        <strain evidence="1">Sampled in the wild</strain>
    </source>
</reference>
<dbReference type="PANTHER" id="PTHR45913">
    <property type="entry name" value="EPM2A-INTERACTING PROTEIN 1"/>
    <property type="match status" value="1"/>
</dbReference>
<dbReference type="InterPro" id="IPR012337">
    <property type="entry name" value="RNaseH-like_sf"/>
</dbReference>
<dbReference type="SUPFAM" id="SSF53098">
    <property type="entry name" value="Ribonuclease H-like"/>
    <property type="match status" value="1"/>
</dbReference>
<protein>
    <recommendedName>
        <fullName evidence="3">HAT C-terminal dimerisation domain-containing protein</fullName>
    </recommendedName>
</protein>
<name>A0A8K0KKX8_LADFU</name>